<reference evidence="13 14" key="1">
    <citation type="submission" date="2019-06" db="EMBL/GenBank/DDBJ databases">
        <title>Wine fermentation using esterase from Monascus purpureus.</title>
        <authorList>
            <person name="Geng C."/>
            <person name="Zhang Y."/>
        </authorList>
    </citation>
    <scope>NUCLEOTIDE SEQUENCE [LARGE SCALE GENOMIC DNA]</scope>
    <source>
        <strain evidence="13">HQ1</strain>
    </source>
</reference>
<evidence type="ECO:0000256" key="9">
    <source>
        <dbReference type="ARBA" id="ARBA00031637"/>
    </source>
</evidence>
<evidence type="ECO:0000256" key="6">
    <source>
        <dbReference type="ARBA" id="ARBA00023180"/>
    </source>
</evidence>
<dbReference type="Gene3D" id="1.50.10.10">
    <property type="match status" value="1"/>
</dbReference>
<dbReference type="InterPro" id="IPR008928">
    <property type="entry name" value="6-hairpin_glycosidase_sf"/>
</dbReference>
<evidence type="ECO:0000256" key="4">
    <source>
        <dbReference type="ARBA" id="ARBA00022729"/>
    </source>
</evidence>
<dbReference type="Gene3D" id="2.70.98.40">
    <property type="entry name" value="Glycoside hydrolase, family 65, N-terminal domain"/>
    <property type="match status" value="1"/>
</dbReference>
<evidence type="ECO:0000313" key="14">
    <source>
        <dbReference type="Proteomes" id="UP000319663"/>
    </source>
</evidence>
<evidence type="ECO:0000256" key="3">
    <source>
        <dbReference type="ARBA" id="ARBA00012757"/>
    </source>
</evidence>
<dbReference type="InterPro" id="IPR011013">
    <property type="entry name" value="Gal_mutarotase_sf_dom"/>
</dbReference>
<keyword evidence="7" id="KW-0326">Glycosidase</keyword>
<dbReference type="Proteomes" id="UP000319663">
    <property type="component" value="Unassembled WGS sequence"/>
</dbReference>
<dbReference type="EC" id="3.2.1.28" evidence="3"/>
<feature type="chain" id="PRO_5021416049" description="alpha,alpha-trehalase" evidence="10">
    <location>
        <begin position="21"/>
        <end position="1051"/>
    </location>
</feature>
<name>A0A507R0Y6_MONPU</name>
<feature type="signal peptide" evidence="10">
    <location>
        <begin position="1"/>
        <end position="20"/>
    </location>
</feature>
<comment type="similarity">
    <text evidence="2">Belongs to the glycosyl hydrolase 65 family.</text>
</comment>
<evidence type="ECO:0000256" key="10">
    <source>
        <dbReference type="SAM" id="SignalP"/>
    </source>
</evidence>
<dbReference type="Pfam" id="PF03636">
    <property type="entry name" value="Glyco_hydro_65N"/>
    <property type="match status" value="1"/>
</dbReference>
<dbReference type="EMBL" id="VIFY01000025">
    <property type="protein sequence ID" value="TQB74938.1"/>
    <property type="molecule type" value="Genomic_DNA"/>
</dbReference>
<dbReference type="FunFam" id="1.50.10.10:FF:000032">
    <property type="entry name" value="Vacuolar acid trehalase"/>
    <property type="match status" value="1"/>
</dbReference>
<dbReference type="GO" id="GO:0004555">
    <property type="term" value="F:alpha,alpha-trehalase activity"/>
    <property type="evidence" value="ECO:0007669"/>
    <property type="project" value="UniProtKB-EC"/>
</dbReference>
<evidence type="ECO:0000313" key="13">
    <source>
        <dbReference type="EMBL" id="TQB74938.1"/>
    </source>
</evidence>
<evidence type="ECO:0000259" key="11">
    <source>
        <dbReference type="Pfam" id="PF03632"/>
    </source>
</evidence>
<dbReference type="GO" id="GO:0005993">
    <property type="term" value="P:trehalose catabolic process"/>
    <property type="evidence" value="ECO:0007669"/>
    <property type="project" value="TreeGrafter"/>
</dbReference>
<evidence type="ECO:0000256" key="7">
    <source>
        <dbReference type="ARBA" id="ARBA00023295"/>
    </source>
</evidence>
<keyword evidence="4 10" id="KW-0732">Signal</keyword>
<dbReference type="Pfam" id="PF03632">
    <property type="entry name" value="Glyco_hydro_65m"/>
    <property type="match status" value="1"/>
</dbReference>
<proteinExistence type="inferred from homology"/>
<dbReference type="PANTHER" id="PTHR11051">
    <property type="entry name" value="GLYCOSYL HYDROLASE-RELATED"/>
    <property type="match status" value="1"/>
</dbReference>
<dbReference type="SUPFAM" id="SSF48208">
    <property type="entry name" value="Six-hairpin glycosidases"/>
    <property type="match status" value="1"/>
</dbReference>
<organism evidence="13 14">
    <name type="scientific">Monascus purpureus</name>
    <name type="common">Red mold</name>
    <name type="synonym">Monascus anka</name>
    <dbReference type="NCBI Taxonomy" id="5098"/>
    <lineage>
        <taxon>Eukaryota</taxon>
        <taxon>Fungi</taxon>
        <taxon>Dikarya</taxon>
        <taxon>Ascomycota</taxon>
        <taxon>Pezizomycotina</taxon>
        <taxon>Eurotiomycetes</taxon>
        <taxon>Eurotiomycetidae</taxon>
        <taxon>Eurotiales</taxon>
        <taxon>Aspergillaceae</taxon>
        <taxon>Monascus</taxon>
    </lineage>
</organism>
<comment type="caution">
    <text evidence="13">The sequence shown here is derived from an EMBL/GenBank/DDBJ whole genome shotgun (WGS) entry which is preliminary data.</text>
</comment>
<feature type="domain" description="Glycoside hydrolase family 65 central catalytic" evidence="11">
    <location>
        <begin position="430"/>
        <end position="614"/>
    </location>
</feature>
<keyword evidence="6" id="KW-0325">Glycoprotein</keyword>
<dbReference type="PANTHER" id="PTHR11051:SF8">
    <property type="entry name" value="PROTEIN-GLUCOSYLGALACTOSYLHYDROXYLYSINE GLUCOSIDASE"/>
    <property type="match status" value="1"/>
</dbReference>
<dbReference type="SUPFAM" id="SSF74650">
    <property type="entry name" value="Galactose mutarotase-like"/>
    <property type="match status" value="1"/>
</dbReference>
<keyword evidence="5" id="KW-0378">Hydrolase</keyword>
<evidence type="ECO:0000256" key="2">
    <source>
        <dbReference type="ARBA" id="ARBA00006768"/>
    </source>
</evidence>
<comment type="catalytic activity">
    <reaction evidence="1">
        <text>alpha,alpha-trehalose + H2O = alpha-D-glucose + beta-D-glucose</text>
        <dbReference type="Rhea" id="RHEA:32675"/>
        <dbReference type="ChEBI" id="CHEBI:15377"/>
        <dbReference type="ChEBI" id="CHEBI:15903"/>
        <dbReference type="ChEBI" id="CHEBI:16551"/>
        <dbReference type="ChEBI" id="CHEBI:17925"/>
        <dbReference type="EC" id="3.2.1.28"/>
    </reaction>
</comment>
<dbReference type="InterPro" id="IPR012341">
    <property type="entry name" value="6hp_glycosidase-like_sf"/>
</dbReference>
<dbReference type="AlphaFoldDB" id="A0A507R0Y6"/>
<evidence type="ECO:0000259" key="12">
    <source>
        <dbReference type="Pfam" id="PF03636"/>
    </source>
</evidence>
<dbReference type="GO" id="GO:0030246">
    <property type="term" value="F:carbohydrate binding"/>
    <property type="evidence" value="ECO:0007669"/>
    <property type="project" value="InterPro"/>
</dbReference>
<evidence type="ECO:0000256" key="1">
    <source>
        <dbReference type="ARBA" id="ARBA00001576"/>
    </source>
</evidence>
<gene>
    <name evidence="13" type="primary">ATH1</name>
    <name evidence="13" type="ORF">MPDQ_003969</name>
</gene>
<sequence>MELKIFVWILLGLLQIPAECASIQSARISQCLRRHGGYDQVPKNSSNLYQTKFPGVTWDQDNWLLTTTTLNQGHYQSRGSVANGYLGINVASVGPFFELDIPGHGDEISGWPLFSRRQSFATISGFFDAQPTTPETNFAWLNQYGDESVISGIPHWSGLILDLGNGTYLDSNVDNRTISGFSSTYDFEAGVLSWSYQWTPDGNRGSYNITYRLFAHKLHVNQAVVDMEIIPSVQAEAMIVNVIDGHSAVRTDFVDSGVDDSAIFTAVRPWGVSNVTAYVYANITGSNGVDLSSRTLVSDKPYVHANESSIAQSVRVEFFPGKRTRVTKFVGAASSDAFSSPRWTAKKAALAALKNGYLESLHSHVSEWARVMPDDAVDDFTYPDNGTLPADDHILNSAIIAVTSTYYLLQNTVGKTAIQQASGAPLNMDSISVGGLTSDSYAGLIFWDADTWMHPGLVASHPEAAQSITDYRVAKYPQAVSNVRTAFVSSKNRTSFDASAAVYPWTSGRFGNCTGTGPCWDYEYHLNGDIGQSLVNQWIASGNTQRFREKLFPIYDSIATLYSNLLERNGSSWTLTNMTDPDEYANFVDAGAYTMPLISKTLQGANDFRKQFGLPINETWSDMADNVLLIRENNVTLEFTTMNGSAVVKQADVVLVTYPLDYTHNYSSEDALSDLDYYANRQSPDGPAMTWAIFAIVTNQVSSSGCSAYTYAQYSYDPYTRPPFFQLSEHMIDDPTVNGGTHPAFPFLTGHGGANQVNLFGYLGLRLVPDDSLHIYPNLPPQIPHLKYRTFFWHGWPLSANSNYTHTTIRRANTAHLDTADPRFANTSIPVHVGPASNITVYQLPVNGTLIIPNRQIASINSVPGDLIQCRPVQSHDEYRPGQFPISVVDGASSTKWQPYFADNVSSVTVSLDPPSSGPVSVSGFYFEWDGAPPVNASVVFHNATLDEQEIKSLIPSLFSLPKNNTSTGVYTIVTTLTNIALSNPYDPLKTDPNVVKLPSANTTNVTLPEPVPVPRFASLFVSGNQALSPEDIEAKNGTGATVGGFSILGG</sequence>
<dbReference type="InterPro" id="IPR037018">
    <property type="entry name" value="GH65_N"/>
</dbReference>
<keyword evidence="14" id="KW-1185">Reference proteome</keyword>
<evidence type="ECO:0000256" key="8">
    <source>
        <dbReference type="ARBA" id="ARBA00030473"/>
    </source>
</evidence>
<dbReference type="FunFam" id="2.70.98.40:FF:000004">
    <property type="entry name" value="Alpha,alpha-trehalose glucohydrolase TreA/Ath1"/>
    <property type="match status" value="1"/>
</dbReference>
<dbReference type="GO" id="GO:0009277">
    <property type="term" value="C:fungal-type cell wall"/>
    <property type="evidence" value="ECO:0007669"/>
    <property type="project" value="TreeGrafter"/>
</dbReference>
<accession>A0A507R0Y6</accession>
<dbReference type="STRING" id="5098.A0A507R0Y6"/>
<feature type="domain" description="Glycoside hydrolase family 65 N-terminal" evidence="12">
    <location>
        <begin position="70"/>
        <end position="336"/>
    </location>
</feature>
<protein>
    <recommendedName>
        <fullName evidence="3">alpha,alpha-trehalase</fullName>
        <ecNumber evidence="3">3.2.1.28</ecNumber>
    </recommendedName>
    <alternativeName>
        <fullName evidence="8">Alpha,alpha-trehalase</fullName>
    </alternativeName>
    <alternativeName>
        <fullName evidence="9">Alpha,alpha-trehalose glucohydrolase</fullName>
    </alternativeName>
</protein>
<evidence type="ECO:0000256" key="5">
    <source>
        <dbReference type="ARBA" id="ARBA00022801"/>
    </source>
</evidence>
<dbReference type="InterPro" id="IPR005195">
    <property type="entry name" value="Glyco_hydro_65_M"/>
</dbReference>
<dbReference type="InterPro" id="IPR005196">
    <property type="entry name" value="Glyco_hydro_65_N"/>
</dbReference>